<dbReference type="EMBL" id="CM042016">
    <property type="protein sequence ID" value="KAI3700995.1"/>
    <property type="molecule type" value="Genomic_DNA"/>
</dbReference>
<accession>A0ACB8ZUE6</accession>
<protein>
    <submittedName>
        <fullName evidence="1">Uncharacterized protein</fullName>
    </submittedName>
</protein>
<gene>
    <name evidence="1" type="ORF">L2E82_45636</name>
</gene>
<name>A0ACB8ZUE6_CICIN</name>
<organism evidence="1 2">
    <name type="scientific">Cichorium intybus</name>
    <name type="common">Chicory</name>
    <dbReference type="NCBI Taxonomy" id="13427"/>
    <lineage>
        <taxon>Eukaryota</taxon>
        <taxon>Viridiplantae</taxon>
        <taxon>Streptophyta</taxon>
        <taxon>Embryophyta</taxon>
        <taxon>Tracheophyta</taxon>
        <taxon>Spermatophyta</taxon>
        <taxon>Magnoliopsida</taxon>
        <taxon>eudicotyledons</taxon>
        <taxon>Gunneridae</taxon>
        <taxon>Pentapetalae</taxon>
        <taxon>asterids</taxon>
        <taxon>campanulids</taxon>
        <taxon>Asterales</taxon>
        <taxon>Asteraceae</taxon>
        <taxon>Cichorioideae</taxon>
        <taxon>Cichorieae</taxon>
        <taxon>Cichoriinae</taxon>
        <taxon>Cichorium</taxon>
    </lineage>
</organism>
<dbReference type="Proteomes" id="UP001055811">
    <property type="component" value="Linkage Group LG08"/>
</dbReference>
<reference evidence="1 2" key="2">
    <citation type="journal article" date="2022" name="Mol. Ecol. Resour.">
        <title>The genomes of chicory, endive, great burdock and yacon provide insights into Asteraceae paleo-polyploidization history and plant inulin production.</title>
        <authorList>
            <person name="Fan W."/>
            <person name="Wang S."/>
            <person name="Wang H."/>
            <person name="Wang A."/>
            <person name="Jiang F."/>
            <person name="Liu H."/>
            <person name="Zhao H."/>
            <person name="Xu D."/>
            <person name="Zhang Y."/>
        </authorList>
    </citation>
    <scope>NUCLEOTIDE SEQUENCE [LARGE SCALE GENOMIC DNA]</scope>
    <source>
        <strain evidence="2">cv. Punajuju</strain>
        <tissue evidence="1">Leaves</tissue>
    </source>
</reference>
<proteinExistence type="predicted"/>
<keyword evidence="2" id="KW-1185">Reference proteome</keyword>
<sequence length="351" mass="40416">MVRFMMSRASLPIHFWGYVLETTAHILNLVPTKKVAKTPHEMWTGKLPSILVLQTEQGFGICSTTRSFSRERELIFKEESGSTIDLEEIQESSNEGTLEDTSTQQEEEVPVEPINNLLPPRLFDRFSMLPEFYGFHITMDGDTFVSDRIQVMDSEIKSMYDNQVWNYVDNVPGRKTVGYQWIFKKKTDMDGKIHTFKARLVTKGFTQTSGVDFDDTFSPVAKIKSNRIMLAITAFHDYEISQMDVKTAFLNRKLAKDVCMNQPEGFLDAKYPNRVCKLEKSIYGLKQASHSWDLYFHEKVKEFGFTRNEDESDVYIKARGSLVTFLVLYVDDILLLGNDVPTLQDVKSWLG</sequence>
<evidence type="ECO:0000313" key="1">
    <source>
        <dbReference type="EMBL" id="KAI3700995.1"/>
    </source>
</evidence>
<evidence type="ECO:0000313" key="2">
    <source>
        <dbReference type="Proteomes" id="UP001055811"/>
    </source>
</evidence>
<comment type="caution">
    <text evidence="1">The sequence shown here is derived from an EMBL/GenBank/DDBJ whole genome shotgun (WGS) entry which is preliminary data.</text>
</comment>
<reference evidence="2" key="1">
    <citation type="journal article" date="2022" name="Mol. Ecol. Resour.">
        <title>The genomes of chicory, endive, great burdock and yacon provide insights into Asteraceae palaeo-polyploidization history and plant inulin production.</title>
        <authorList>
            <person name="Fan W."/>
            <person name="Wang S."/>
            <person name="Wang H."/>
            <person name="Wang A."/>
            <person name="Jiang F."/>
            <person name="Liu H."/>
            <person name="Zhao H."/>
            <person name="Xu D."/>
            <person name="Zhang Y."/>
        </authorList>
    </citation>
    <scope>NUCLEOTIDE SEQUENCE [LARGE SCALE GENOMIC DNA]</scope>
    <source>
        <strain evidence="2">cv. Punajuju</strain>
    </source>
</reference>